<dbReference type="PROSITE" id="PS00455">
    <property type="entry name" value="AMP_BINDING"/>
    <property type="match status" value="1"/>
</dbReference>
<keyword evidence="1 4" id="KW-0436">Ligase</keyword>
<dbReference type="Pfam" id="PF00501">
    <property type="entry name" value="AMP-binding"/>
    <property type="match status" value="1"/>
</dbReference>
<dbReference type="GO" id="GO:0018860">
    <property type="term" value="F:anthranilate-CoA ligase activity"/>
    <property type="evidence" value="ECO:0007669"/>
    <property type="project" value="UniProtKB-EC"/>
</dbReference>
<reference evidence="4 5" key="1">
    <citation type="submission" date="2020-08" db="EMBL/GenBank/DDBJ databases">
        <title>Functional genomics of gut bacteria from endangered species of beetles.</title>
        <authorList>
            <person name="Carlos-Shanley C."/>
        </authorList>
    </citation>
    <scope>NUCLEOTIDE SEQUENCE [LARGE SCALE GENOMIC DNA]</scope>
    <source>
        <strain evidence="4 5">S00239</strain>
    </source>
</reference>
<feature type="domain" description="AMP-dependent synthetase/ligase" evidence="2">
    <location>
        <begin position="48"/>
        <end position="395"/>
    </location>
</feature>
<evidence type="ECO:0000313" key="5">
    <source>
        <dbReference type="Proteomes" id="UP000562027"/>
    </source>
</evidence>
<feature type="domain" description="AMP-binding enzyme C-terminal" evidence="3">
    <location>
        <begin position="449"/>
        <end position="527"/>
    </location>
</feature>
<dbReference type="PANTHER" id="PTHR43352">
    <property type="entry name" value="ACETYL-COA SYNTHETASE"/>
    <property type="match status" value="1"/>
</dbReference>
<evidence type="ECO:0000259" key="3">
    <source>
        <dbReference type="Pfam" id="PF13193"/>
    </source>
</evidence>
<dbReference type="GO" id="GO:0044550">
    <property type="term" value="P:secondary metabolite biosynthetic process"/>
    <property type="evidence" value="ECO:0007669"/>
    <property type="project" value="TreeGrafter"/>
</dbReference>
<proteinExistence type="predicted"/>
<evidence type="ECO:0000256" key="1">
    <source>
        <dbReference type="ARBA" id="ARBA00022598"/>
    </source>
</evidence>
<dbReference type="InterPro" id="IPR042099">
    <property type="entry name" value="ANL_N_sf"/>
</dbReference>
<keyword evidence="5" id="KW-1185">Reference proteome</keyword>
<gene>
    <name evidence="4" type="ORF">HNP55_002359</name>
</gene>
<dbReference type="InterPro" id="IPR025110">
    <property type="entry name" value="AMP-bd_C"/>
</dbReference>
<dbReference type="Gene3D" id="3.40.50.12780">
    <property type="entry name" value="N-terminal domain of ligase-like"/>
    <property type="match status" value="1"/>
</dbReference>
<dbReference type="InterPro" id="IPR000873">
    <property type="entry name" value="AMP-dep_synth/lig_dom"/>
</dbReference>
<evidence type="ECO:0000313" key="4">
    <source>
        <dbReference type="EMBL" id="MBB4843836.1"/>
    </source>
</evidence>
<dbReference type="SUPFAM" id="SSF56801">
    <property type="entry name" value="Acetyl-CoA synthetase-like"/>
    <property type="match status" value="1"/>
</dbReference>
<dbReference type="PANTHER" id="PTHR43352:SF1">
    <property type="entry name" value="ANTHRANILATE--COA LIGASE"/>
    <property type="match status" value="1"/>
</dbReference>
<dbReference type="InterPro" id="IPR045851">
    <property type="entry name" value="AMP-bd_C_sf"/>
</dbReference>
<dbReference type="CDD" id="cd05958">
    <property type="entry name" value="ABCL"/>
    <property type="match status" value="1"/>
</dbReference>
<protein>
    <submittedName>
        <fullName evidence="4">2-aminobenzoate-CoA ligase</fullName>
        <ecNumber evidence="4">6.2.1.32</ecNumber>
    </submittedName>
</protein>
<dbReference type="InterPro" id="IPR020845">
    <property type="entry name" value="AMP-binding_CS"/>
</dbReference>
<dbReference type="Gene3D" id="3.30.300.30">
    <property type="match status" value="1"/>
</dbReference>
<dbReference type="EC" id="6.2.1.32" evidence="4"/>
<name>A0A840L726_9BURK</name>
<dbReference type="Pfam" id="PF13193">
    <property type="entry name" value="AMP-binding_C"/>
    <property type="match status" value="1"/>
</dbReference>
<dbReference type="RefSeq" id="WP_184299456.1">
    <property type="nucleotide sequence ID" value="NZ_JACHLP010000004.1"/>
</dbReference>
<dbReference type="Proteomes" id="UP000562027">
    <property type="component" value="Unassembled WGS sequence"/>
</dbReference>
<comment type="caution">
    <text evidence="4">The sequence shown here is derived from an EMBL/GenBank/DDBJ whole genome shotgun (WGS) entry which is preliminary data.</text>
</comment>
<organism evidence="4 5">
    <name type="scientific">Roseateles oligotrophus</name>
    <dbReference type="NCBI Taxonomy" id="1769250"/>
    <lineage>
        <taxon>Bacteria</taxon>
        <taxon>Pseudomonadati</taxon>
        <taxon>Pseudomonadota</taxon>
        <taxon>Betaproteobacteria</taxon>
        <taxon>Burkholderiales</taxon>
        <taxon>Sphaerotilaceae</taxon>
        <taxon>Roseateles</taxon>
    </lineage>
</organism>
<evidence type="ECO:0000259" key="2">
    <source>
        <dbReference type="Pfam" id="PF00501"/>
    </source>
</evidence>
<accession>A0A840L726</accession>
<sequence length="542" mass="58278">MTYTAHLDTFARDSLPPPEQWPELIFELPELQFPERLNCASELLDAWVASGQGDRLCIQGVDVSWTYAQLQAQANAIAHVLVEDFGLLPGNRVLLRGANTPQLAACWFAIQKAGAIAVATMPLLRAKELGQILDKAQVSHALCDERLSEELLLAQAQSPVLKSLCFYHSAAPDGLEARAAAKPGDFSNVDTAADDCCLIAFTSGTTGAPKGCMHFHRDVLAICRCWPPHLLKPQADDVFIGSPPLAFTFGLGGLLLFPMTVGASTVLLEKASPEALLPAIAKYRATVCFTAPTSYRVMAPQVGQFDLSSLRKCVSAGEALPAATRALWKEATGIELIDGIGATELLHIFISHDEAHAKPGATGRPVPGYRACILGEEGQVLPPGQVGRLAVKGPTGCRYLADPRQQGYVLNGWNLTGDAYLMDEEACFVYQARTDDMIISGGYNIAGPEVEAALLLHPAVAECGVVGQADEARGQIVKAFVVLRPGHVADAAMVKALQDFVKAQVAPYKYPRAVEFCSQLPRTETGKLQRFRLRSDLLKAKP</sequence>
<dbReference type="EMBL" id="JACHLP010000004">
    <property type="protein sequence ID" value="MBB4843836.1"/>
    <property type="molecule type" value="Genomic_DNA"/>
</dbReference>
<dbReference type="AlphaFoldDB" id="A0A840L726"/>